<keyword evidence="6" id="KW-1185">Reference proteome</keyword>
<sequence>MQLRIENKQGIEYVARVGWVYQMGIPMQVDASHLLSMFKDAVIQEIYEHFFSLGGSSCNVLSTSIQSTVSGAIFLGPLSEPPGHLSLYEREIYRALVQNRLIIEEAPVAAAAIADKQSDLIAKIRMGLQQIIAQERAEAAQIQQRHEQRSTLEKVGAYIDRGATGLGNAAWGLAVWSKDVLEVAQLLNPIRQSHRLGTATTDYFLHDKSFAESGEEYLSVVQKEVVDVLGFDPSKITKQQLELAVEVTQLVYDEPALRDSIYRFAQDYVKAQHSLELTEMAGGGAFEVILTIVLAAVTGGAGAVISLAKNARLLKAFRGIGDLMLDFAKLKKQRKLLAKKQGGNAKGNSFSDLSSSEAAAPSAFSGASSSSSSSGGGSNSSSNSQSGNSQSSSSEASSGQSSPASGSSSPSKSSEPDKTNSDTGENQNGDTSQCNANACEGGEPINLKTGEERLTLVDTVLDGPLPLTVARTYRSSNATDFGLGHGWTHTLNERLVWRPGKPVQFHDAEGRVISLPTPGDSGRSHNVVEQLTLTRVNDEHWIIAPYGAPNGVQKHFKATGDKGALKLAEIRDGYGNYYLFHYIDERLICIESSLGEALHISPPEGQASSHRIGELKKETRDGRIKVLAQYEYSDEGDLIKATDADGFSEQYEYRQHVISKRTLKTGYRFHFEWDAEGPAARCTRQWGDPIGGQDTYNYQFAWDDDGKGVTVTDTRGGQERYRFNDRALPIYHRDPEGAETLYSYNDLGQVTKVQLPSDDGRLREEIYHYDEQGRLSQKTDASGNSHRIEYNSEGLPAKVTDPAGNSWQRRYNKNGQIVGTEDPLGNSTQYGYNPVGLIGSVTDPLGNTTRYLWNPEGKLAAVKDPLGRAQHYRYDGARRLAEVQHAPGQITRYEYDAQDRIHAVTTPDGARTQYSYNPQGLLAEVTDSEGRSTCYAYDGLSQVKTRTNPDGSRLEYHYDGERNLIGLTNENGERYQLKYDLNERLIEEVGFDGRVTRYAYNRAGHLVSSRAVTDTESGKGIDTLFERDPFGRLLEEVTPDGMTNFRYNRSGQLTEAENTHRKLRWEYDANGRVTADWQGKEKLSHQYDAAGNRTATTLPDGEVLNFAFNPAGQFQSLHRRPVGSDTDQLITHISHDEQGRETERQHGNGLESQRDYDPQGRLQKLRLGKIGSPVSDPTQDSIPILERGYQYNKAGQIAKIEDSLRGTRSYHYDALDRLTQVDGPNPEHFVHDPAHNILAAANSKDEAKQQASTTETKGNRLAFRGDTHYRYDIHGNRIAELRGKGQKLQTRYHYNSRQQLVRVEKLKVEEGAEQLQQEIHYQYDPLGRRIGKAANSEQTDFLWDGDVLLRENKADIHTQQDLNTRTYYFEPGTFKPVALKEGTQEKEQVYHYHLDHLGTPDTLTNQEGEVVWSVAYKSYGNIALAHENQIEQPIRFQGQYFDEETGLHYNRFRYYDPQVGEFTQQDPIGLLGGVNNYRYVLSPVSWVDPYGLTSKDCPPVKLLPPPNDPGAMLNSDGVSVIVDEASYLEYFVQKDPAGNPLFDKDGSYLMSREAALPPGKYVTFTEDIEGMNIVEARKATGTYSVPGREDYRAYEGTNYRIDIDFSDNKDILQIPGKDPSYLNDIGGPRAVGGARQRTTKDWVTIGDKVQGVTRLDPPVRPTPE</sequence>
<protein>
    <submittedName>
        <fullName evidence="5">RHS repeat protein</fullName>
    </submittedName>
</protein>
<dbReference type="InterPro" id="IPR050708">
    <property type="entry name" value="T6SS_VgrG/RHS"/>
</dbReference>
<dbReference type="Pfam" id="PF05593">
    <property type="entry name" value="RHS_repeat"/>
    <property type="match status" value="1"/>
</dbReference>
<comment type="caution">
    <text evidence="5">The sequence shown here is derived from an EMBL/GenBank/DDBJ whole genome shotgun (WGS) entry which is preliminary data.</text>
</comment>
<feature type="compositionally biased region" description="Low complexity" evidence="2">
    <location>
        <begin position="361"/>
        <end position="413"/>
    </location>
</feature>
<dbReference type="Proteomes" id="UP001139028">
    <property type="component" value="Unassembled WGS sequence"/>
</dbReference>
<reference evidence="5" key="1">
    <citation type="journal article" date="2022" name="Arch. Microbiol.">
        <title>Microbulbifer okhotskensis sp. nov., isolated from a deep bottom sediment of the Okhotsk Sea.</title>
        <authorList>
            <person name="Romanenko L."/>
            <person name="Kurilenko V."/>
            <person name="Otstavnykh N."/>
            <person name="Velansky P."/>
            <person name="Isaeva M."/>
            <person name="Mikhailov V."/>
        </authorList>
    </citation>
    <scope>NUCLEOTIDE SEQUENCE</scope>
    <source>
        <strain evidence="5">OS29</strain>
    </source>
</reference>
<gene>
    <name evidence="5" type="ORF">MO867_05995</name>
</gene>
<dbReference type="EMBL" id="JALBWM010000016">
    <property type="protein sequence ID" value="MCO1333888.1"/>
    <property type="molecule type" value="Genomic_DNA"/>
</dbReference>
<organism evidence="5 6">
    <name type="scientific">Microbulbifer okhotskensis</name>
    <dbReference type="NCBI Taxonomy" id="2926617"/>
    <lineage>
        <taxon>Bacteria</taxon>
        <taxon>Pseudomonadati</taxon>
        <taxon>Pseudomonadota</taxon>
        <taxon>Gammaproteobacteria</taxon>
        <taxon>Cellvibrionales</taxon>
        <taxon>Microbulbiferaceae</taxon>
        <taxon>Microbulbifer</taxon>
    </lineage>
</organism>
<dbReference type="NCBIfam" id="TIGR03696">
    <property type="entry name" value="Rhs_assc_core"/>
    <property type="match status" value="1"/>
</dbReference>
<feature type="domain" description="DUF6531" evidence="3">
    <location>
        <begin position="442"/>
        <end position="514"/>
    </location>
</feature>
<name>A0A9X2EQN8_9GAMM</name>
<evidence type="ECO:0000313" key="5">
    <source>
        <dbReference type="EMBL" id="MCO1333888.1"/>
    </source>
</evidence>
<dbReference type="Gene3D" id="2.180.10.10">
    <property type="entry name" value="RHS repeat-associated core"/>
    <property type="match status" value="4"/>
</dbReference>
<dbReference type="InterPro" id="IPR045351">
    <property type="entry name" value="DUF6531"/>
</dbReference>
<feature type="region of interest" description="Disordered" evidence="2">
    <location>
        <begin position="1133"/>
        <end position="1159"/>
    </location>
</feature>
<feature type="compositionally biased region" description="Polar residues" evidence="2">
    <location>
        <begin position="421"/>
        <end position="436"/>
    </location>
</feature>
<dbReference type="InterPro" id="IPR056823">
    <property type="entry name" value="TEN-like_YD-shell"/>
</dbReference>
<evidence type="ECO:0000256" key="1">
    <source>
        <dbReference type="ARBA" id="ARBA00022737"/>
    </source>
</evidence>
<keyword evidence="1" id="KW-0677">Repeat</keyword>
<evidence type="ECO:0000259" key="3">
    <source>
        <dbReference type="Pfam" id="PF20148"/>
    </source>
</evidence>
<proteinExistence type="predicted"/>
<dbReference type="PANTHER" id="PTHR32305">
    <property type="match status" value="1"/>
</dbReference>
<feature type="domain" description="Teneurin-like YD-shell" evidence="4">
    <location>
        <begin position="703"/>
        <end position="845"/>
    </location>
</feature>
<dbReference type="PANTHER" id="PTHR32305:SF15">
    <property type="entry name" value="PROTEIN RHSA-RELATED"/>
    <property type="match status" value="1"/>
</dbReference>
<evidence type="ECO:0000259" key="4">
    <source>
        <dbReference type="Pfam" id="PF25023"/>
    </source>
</evidence>
<dbReference type="InterPro" id="IPR006530">
    <property type="entry name" value="YD"/>
</dbReference>
<feature type="compositionally biased region" description="Basic and acidic residues" evidence="2">
    <location>
        <begin position="1133"/>
        <end position="1158"/>
    </location>
</feature>
<dbReference type="Pfam" id="PF20148">
    <property type="entry name" value="DUF6531"/>
    <property type="match status" value="1"/>
</dbReference>
<feature type="domain" description="Teneurin-like YD-shell" evidence="4">
    <location>
        <begin position="1189"/>
        <end position="1466"/>
    </location>
</feature>
<dbReference type="Pfam" id="PF25023">
    <property type="entry name" value="TEN_YD-shell"/>
    <property type="match status" value="3"/>
</dbReference>
<evidence type="ECO:0000313" key="6">
    <source>
        <dbReference type="Proteomes" id="UP001139028"/>
    </source>
</evidence>
<dbReference type="InterPro" id="IPR022385">
    <property type="entry name" value="Rhs_assc_core"/>
</dbReference>
<feature type="region of interest" description="Disordered" evidence="2">
    <location>
        <begin position="361"/>
        <end position="438"/>
    </location>
</feature>
<dbReference type="PRINTS" id="PR00394">
    <property type="entry name" value="RHSPROTEIN"/>
</dbReference>
<feature type="domain" description="Teneurin-like YD-shell" evidence="4">
    <location>
        <begin position="859"/>
        <end position="1026"/>
    </location>
</feature>
<evidence type="ECO:0000256" key="2">
    <source>
        <dbReference type="SAM" id="MobiDB-lite"/>
    </source>
</evidence>
<dbReference type="InterPro" id="IPR031325">
    <property type="entry name" value="RHS_repeat"/>
</dbReference>
<dbReference type="NCBIfam" id="TIGR01643">
    <property type="entry name" value="YD_repeat_2x"/>
    <property type="match status" value="7"/>
</dbReference>
<accession>A0A9X2EQN8</accession>
<dbReference type="RefSeq" id="WP_252465334.1">
    <property type="nucleotide sequence ID" value="NZ_JALBWM010000016.1"/>
</dbReference>